<feature type="region of interest" description="Disordered" evidence="10">
    <location>
        <begin position="23"/>
        <end position="52"/>
    </location>
</feature>
<proteinExistence type="predicted"/>
<keyword evidence="6" id="KW-0798">TonB box</keyword>
<name>A0A258FFJ4_9CAUL</name>
<dbReference type="PANTHER" id="PTHR30069">
    <property type="entry name" value="TONB-DEPENDENT OUTER MEMBRANE RECEPTOR"/>
    <property type="match status" value="1"/>
</dbReference>
<organism evidence="13 14">
    <name type="scientific">Brevundimonas subvibrioides</name>
    <dbReference type="NCBI Taxonomy" id="74313"/>
    <lineage>
        <taxon>Bacteria</taxon>
        <taxon>Pseudomonadati</taxon>
        <taxon>Pseudomonadota</taxon>
        <taxon>Alphaproteobacteria</taxon>
        <taxon>Caulobacterales</taxon>
        <taxon>Caulobacteraceae</taxon>
        <taxon>Brevundimonas</taxon>
    </lineage>
</organism>
<dbReference type="InterPro" id="IPR037066">
    <property type="entry name" value="Plug_dom_sf"/>
</dbReference>
<comment type="caution">
    <text evidence="13">The sequence shown here is derived from an EMBL/GenBank/DDBJ whole genome shotgun (WGS) entry which is preliminary data.</text>
</comment>
<dbReference type="EMBL" id="NCEB01000042">
    <property type="protein sequence ID" value="OYX30542.1"/>
    <property type="molecule type" value="Genomic_DNA"/>
</dbReference>
<dbReference type="Gene3D" id="2.40.170.20">
    <property type="entry name" value="TonB-dependent receptor, beta-barrel domain"/>
    <property type="match status" value="1"/>
</dbReference>
<feature type="signal peptide" evidence="11">
    <location>
        <begin position="1"/>
        <end position="21"/>
    </location>
</feature>
<dbReference type="Gene3D" id="2.170.130.10">
    <property type="entry name" value="TonB-dependent receptor, plug domain"/>
    <property type="match status" value="1"/>
</dbReference>
<evidence type="ECO:0000256" key="11">
    <source>
        <dbReference type="SAM" id="SignalP"/>
    </source>
</evidence>
<dbReference type="PANTHER" id="PTHR30069:SF29">
    <property type="entry name" value="HEMOGLOBIN AND HEMOGLOBIN-HAPTOGLOBIN-BINDING PROTEIN 1-RELATED"/>
    <property type="match status" value="1"/>
</dbReference>
<dbReference type="GO" id="GO:0009279">
    <property type="term" value="C:cell outer membrane"/>
    <property type="evidence" value="ECO:0007669"/>
    <property type="project" value="UniProtKB-SubCell"/>
</dbReference>
<keyword evidence="7" id="KW-0472">Membrane</keyword>
<protein>
    <submittedName>
        <fullName evidence="13">TonB-dependent receptor</fullName>
    </submittedName>
</protein>
<evidence type="ECO:0000256" key="8">
    <source>
        <dbReference type="ARBA" id="ARBA00023170"/>
    </source>
</evidence>
<evidence type="ECO:0000313" key="14">
    <source>
        <dbReference type="Proteomes" id="UP000215595"/>
    </source>
</evidence>
<gene>
    <name evidence="13" type="ORF">B7Z01_14210</name>
</gene>
<keyword evidence="3" id="KW-1134">Transmembrane beta strand</keyword>
<evidence type="ECO:0000256" key="6">
    <source>
        <dbReference type="ARBA" id="ARBA00023077"/>
    </source>
</evidence>
<evidence type="ECO:0000256" key="7">
    <source>
        <dbReference type="ARBA" id="ARBA00023136"/>
    </source>
</evidence>
<dbReference type="SUPFAM" id="SSF56935">
    <property type="entry name" value="Porins"/>
    <property type="match status" value="1"/>
</dbReference>
<evidence type="ECO:0000313" key="13">
    <source>
        <dbReference type="EMBL" id="OYX30542.1"/>
    </source>
</evidence>
<keyword evidence="4" id="KW-0812">Transmembrane</keyword>
<keyword evidence="5 11" id="KW-0732">Signal</keyword>
<keyword evidence="9" id="KW-0998">Cell outer membrane</keyword>
<dbReference type="InterPro" id="IPR000531">
    <property type="entry name" value="Beta-barrel_TonB"/>
</dbReference>
<dbReference type="GO" id="GO:0015344">
    <property type="term" value="F:siderophore uptake transmembrane transporter activity"/>
    <property type="evidence" value="ECO:0007669"/>
    <property type="project" value="TreeGrafter"/>
</dbReference>
<comment type="subcellular location">
    <subcellularLocation>
        <location evidence="1">Cell outer membrane</location>
        <topology evidence="1">Multi-pass membrane protein</topology>
    </subcellularLocation>
</comment>
<dbReference type="AlphaFoldDB" id="A0A258FFJ4"/>
<keyword evidence="2" id="KW-0813">Transport</keyword>
<evidence type="ECO:0000256" key="3">
    <source>
        <dbReference type="ARBA" id="ARBA00022452"/>
    </source>
</evidence>
<evidence type="ECO:0000256" key="2">
    <source>
        <dbReference type="ARBA" id="ARBA00022448"/>
    </source>
</evidence>
<evidence type="ECO:0000256" key="1">
    <source>
        <dbReference type="ARBA" id="ARBA00004571"/>
    </source>
</evidence>
<keyword evidence="8 13" id="KW-0675">Receptor</keyword>
<dbReference type="InterPro" id="IPR039426">
    <property type="entry name" value="TonB-dep_rcpt-like"/>
</dbReference>
<dbReference type="Proteomes" id="UP000215595">
    <property type="component" value="Unassembled WGS sequence"/>
</dbReference>
<evidence type="ECO:0000259" key="12">
    <source>
        <dbReference type="Pfam" id="PF00593"/>
    </source>
</evidence>
<accession>A0A258FFJ4</accession>
<evidence type="ECO:0000256" key="9">
    <source>
        <dbReference type="ARBA" id="ARBA00023237"/>
    </source>
</evidence>
<feature type="chain" id="PRO_5012310804" evidence="11">
    <location>
        <begin position="22"/>
        <end position="701"/>
    </location>
</feature>
<reference evidence="13 14" key="1">
    <citation type="submission" date="2017-03" db="EMBL/GenBank/DDBJ databases">
        <title>Lifting the veil on microbial sulfur biogeochemistry in mining wastewaters.</title>
        <authorList>
            <person name="Kantor R.S."/>
            <person name="Colenbrander Nelson T."/>
            <person name="Marshall S."/>
            <person name="Bennett D."/>
            <person name="Apte S."/>
            <person name="Camacho D."/>
            <person name="Thomas B.C."/>
            <person name="Warren L.A."/>
            <person name="Banfield J.F."/>
        </authorList>
    </citation>
    <scope>NUCLEOTIDE SEQUENCE [LARGE SCALE GENOMIC DNA]</scope>
    <source>
        <strain evidence="13">32-69-9</strain>
    </source>
</reference>
<dbReference type="GO" id="GO:0044718">
    <property type="term" value="P:siderophore transmembrane transport"/>
    <property type="evidence" value="ECO:0007669"/>
    <property type="project" value="TreeGrafter"/>
</dbReference>
<sequence length="701" mass="76439">MTKSILLATTAMIFGASGALAQTTPAPASPDASPPQSAAQTPVPTGPTTQTPLIDASQQGVLVFTPDFFADQRPNTALDMVGRIPGFSVQDGDGSRGFEGAVGNILINGSRPASKNDTGSSVLSRTLVPQVERIELIRGGAPGIDMQGYSVVVNVITRTQASTEQILTAQGFFFEGGTDRAAGTYQFTRREGERVWGFTLSDGVAINDSNGVGRVVRRDANGVVTRDEGYYDDQTGGGQSIRGNFADAFLGGKIDLTARLGQNDYSQFSLQDGPGVLRDSRFSDEGTSGEVGAVFTRPVGTGLTSETRFIREWNDFENASTFVTTTNGTAGPLQRFASEGEASETILRSLLRWERSSSVTLEAGGEVAYNMLEIAQQLTDGGVAIPLPSDQIKVEETRGEIFGKATWRVRPNLTVEGGLRLEASTISQSGDADQENSFYFAKPRLQLTWTPRPQNQLRLRFERELGQLDFGDFAAGADLEDEQLFGGNVDLEPEERWITELTYERRFLGDGIVSIGYRHDEIIGVIDRLPLPRGLSAVGNIGDGTLDQLAVNVVLPLDGVGFSGGEFRFRNTWNDTSVTDPTTGRDRPISGVRPSQPAFTIAQDITSWRINWAVTYLESLRQFNYGPDQISGFSGSDYFEANIEYKPTPTLAIRAQVNVWNDFQAERTVFADRSTARPVAFTELRPTDPRTFWQIRLRKTF</sequence>
<evidence type="ECO:0000256" key="4">
    <source>
        <dbReference type="ARBA" id="ARBA00022692"/>
    </source>
</evidence>
<evidence type="ECO:0000256" key="10">
    <source>
        <dbReference type="SAM" id="MobiDB-lite"/>
    </source>
</evidence>
<dbReference type="InterPro" id="IPR036942">
    <property type="entry name" value="Beta-barrel_TonB_sf"/>
</dbReference>
<evidence type="ECO:0000256" key="5">
    <source>
        <dbReference type="ARBA" id="ARBA00022729"/>
    </source>
</evidence>
<dbReference type="Pfam" id="PF00593">
    <property type="entry name" value="TonB_dep_Rec_b-barrel"/>
    <property type="match status" value="1"/>
</dbReference>
<feature type="domain" description="TonB-dependent receptor-like beta-barrel" evidence="12">
    <location>
        <begin position="179"/>
        <end position="658"/>
    </location>
</feature>